<feature type="domain" description="Integrase catalytic" evidence="2">
    <location>
        <begin position="259"/>
        <end position="423"/>
    </location>
</feature>
<reference evidence="3 4" key="1">
    <citation type="journal article" date="2024" name="Int. J. Syst. Evol. Microbiol.">
        <title>Lacrimispora brassicae sp. nov. isolated from fermented cabbage, and proposal of Clostridium indicum Gundawar et al. 2019 and Clostridium methoxybenzovorans Mechichi et al. 1999 as heterotypic synonyms of Lacrimispora amygdalina (Parshina et al. 2003) Haas and Blanchard 2020 and Lacrimispora indolis (McClung and McCoy 1957) Haas and Blanchard 2020, respectively.</title>
        <authorList>
            <person name="Kobayashi H."/>
            <person name="Tanizawa Y."/>
            <person name="Sakamoto M."/>
            <person name="Ohkuma M."/>
            <person name="Tohno M."/>
        </authorList>
    </citation>
    <scope>NUCLEOTIDE SEQUENCE [LARGE SCALE GENOMIC DNA]</scope>
    <source>
        <strain evidence="3 4">DSM 12857</strain>
    </source>
</reference>
<comment type="caution">
    <text evidence="3">The sequence shown here is derived from an EMBL/GenBank/DDBJ whole genome shotgun (WGS) entry which is preliminary data.</text>
</comment>
<name>A0ABQ5M9A6_9FIRM</name>
<dbReference type="PANTHER" id="PTHR10948">
    <property type="entry name" value="TRANSPOSASE"/>
    <property type="match status" value="1"/>
</dbReference>
<evidence type="ECO:0000256" key="1">
    <source>
        <dbReference type="ARBA" id="ARBA00023172"/>
    </source>
</evidence>
<dbReference type="EMBL" id="BRPJ01000074">
    <property type="protein sequence ID" value="GLB31541.1"/>
    <property type="molecule type" value="Genomic_DNA"/>
</dbReference>
<dbReference type="InterPro" id="IPR012337">
    <property type="entry name" value="RNaseH-like_sf"/>
</dbReference>
<evidence type="ECO:0000259" key="2">
    <source>
        <dbReference type="PROSITE" id="PS50994"/>
    </source>
</evidence>
<dbReference type="Gene3D" id="3.30.420.10">
    <property type="entry name" value="Ribonuclease H-like superfamily/Ribonuclease H"/>
    <property type="match status" value="1"/>
</dbReference>
<dbReference type="Proteomes" id="UP001419084">
    <property type="component" value="Unassembled WGS sequence"/>
</dbReference>
<dbReference type="InterPro" id="IPR025246">
    <property type="entry name" value="IS30-like_HTH"/>
</dbReference>
<dbReference type="PANTHER" id="PTHR10948:SF23">
    <property type="entry name" value="TRANSPOSASE INSI FOR INSERTION SEQUENCE ELEMENT IS30A-RELATED"/>
    <property type="match status" value="1"/>
</dbReference>
<dbReference type="InterPro" id="IPR001584">
    <property type="entry name" value="Integrase_cat-core"/>
</dbReference>
<sequence>MNNDKNTIHNQKHLTFSDRTYIEQELLQNNTFRYIGNVLHKDPSTISKEIRKHVKMVDGKRASGHCIKCKHYTSCEIRGYDSVVYECKHSSYCKNICKRCWRERPPQFCSIYMSFVCDKPIHAPYACNSCVTEKDCPLSHPVYAAKTAQIAYEKTLVKSRTGINMTPDELLELNELISPLILKGQPLSHIFAVHADEIPVCRRTLYNYLDQRIFQARNIDLPRRVRYKKRKKKSAPRTAKNLQQVYRNKRTYIDFERFMEAHPDVDVVEMDTVKGGRAAGKCLLTLLFRSCSLMLVILLPSCTQKCVIDAINSLTDTLGIRMFRKYFPVLLTDNGSEFKNPWDIETDDDGRHRTYVFYCDPYVSNQKARLEKNHEYIRYVIPKGRSMYKYTQEDINRMTSHINSTARDSLNGATPFDLADLLLDKRIPLLAGLKKVSPDEVMLKPALIESNNSKEATYEE</sequence>
<keyword evidence="1" id="KW-0233">DNA recombination</keyword>
<evidence type="ECO:0000313" key="4">
    <source>
        <dbReference type="Proteomes" id="UP001419084"/>
    </source>
</evidence>
<dbReference type="PROSITE" id="PS50994">
    <property type="entry name" value="INTEGRASE"/>
    <property type="match status" value="1"/>
</dbReference>
<dbReference type="SUPFAM" id="SSF53098">
    <property type="entry name" value="Ribonuclease H-like"/>
    <property type="match status" value="1"/>
</dbReference>
<accession>A0ABQ5M9A6</accession>
<dbReference type="InterPro" id="IPR036397">
    <property type="entry name" value="RNaseH_sf"/>
</dbReference>
<gene>
    <name evidence="3" type="ORF">LAD12857_34640</name>
</gene>
<dbReference type="Pfam" id="PF13936">
    <property type="entry name" value="HTH_38"/>
    <property type="match status" value="1"/>
</dbReference>
<dbReference type="InterPro" id="IPR053392">
    <property type="entry name" value="Transposase_IS30-like"/>
</dbReference>
<proteinExistence type="predicted"/>
<evidence type="ECO:0000313" key="3">
    <source>
        <dbReference type="EMBL" id="GLB31541.1"/>
    </source>
</evidence>
<protein>
    <submittedName>
        <fullName evidence="3">Transposase</fullName>
    </submittedName>
</protein>
<dbReference type="InterPro" id="IPR051917">
    <property type="entry name" value="Transposase-Integrase"/>
</dbReference>
<keyword evidence="4" id="KW-1185">Reference proteome</keyword>
<dbReference type="NCBIfam" id="NF033563">
    <property type="entry name" value="transpos_IS30"/>
    <property type="match status" value="1"/>
</dbReference>
<dbReference type="RefSeq" id="WP_346065828.1">
    <property type="nucleotide sequence ID" value="NZ_BRPJ01000074.1"/>
</dbReference>
<organism evidence="3 4">
    <name type="scientific">Lacrimispora amygdalina</name>
    <dbReference type="NCBI Taxonomy" id="253257"/>
    <lineage>
        <taxon>Bacteria</taxon>
        <taxon>Bacillati</taxon>
        <taxon>Bacillota</taxon>
        <taxon>Clostridia</taxon>
        <taxon>Lachnospirales</taxon>
        <taxon>Lachnospiraceae</taxon>
        <taxon>Lacrimispora</taxon>
    </lineage>
</organism>